<accession>A0ACC8XJ49</accession>
<keyword evidence="2" id="KW-1185">Reference proteome</keyword>
<proteinExistence type="predicted"/>
<sequence length="305" mass="33800">MEFLENDFEFVGQKHDIYVEEVLPINSFWKDFFKRLKKNKGALAGGICIIIIVLFAIIAPAISPFEFDIIDTSIQSTSPNGTHLFGTDVLGRDLFVRVWSGTRISLFVALTAVIIDICFGMVYGLISGYFGGKVDNIMQRVQEIISSIPSLVILTLLLVIMKASLFTIILALMLTGWIGMARITRAQVLKIKEEEYVLASKTLGASHMFIIFKNVLPNIFGQLIIMSMFSIPNAIFYEAFLAFVGLGIPQPQASLGTLINDGFKTILITPYMVIIPVVVLAILMLSFNLLADGLRDAFDPTMKEA</sequence>
<evidence type="ECO:0000313" key="1">
    <source>
        <dbReference type="EMBL" id="ONI45910.1"/>
    </source>
</evidence>
<name>A0ACC8XJ49_9FIRM</name>
<organism evidence="1 2">
    <name type="scientific">Candidatus Epulonipiscium fishelsonii</name>
    <dbReference type="NCBI Taxonomy" id="77094"/>
    <lineage>
        <taxon>Bacteria</taxon>
        <taxon>Bacillati</taxon>
        <taxon>Bacillota</taxon>
        <taxon>Clostridia</taxon>
        <taxon>Lachnospirales</taxon>
        <taxon>Lachnospiraceae</taxon>
        <taxon>Candidatus Epulonipiscium</taxon>
    </lineage>
</organism>
<dbReference type="EMBL" id="LJHD01000042">
    <property type="protein sequence ID" value="ONI45910.1"/>
    <property type="molecule type" value="Genomic_DNA"/>
</dbReference>
<evidence type="ECO:0000313" key="2">
    <source>
        <dbReference type="Proteomes" id="UP000188637"/>
    </source>
</evidence>
<reference evidence="1" key="1">
    <citation type="submission" date="2016-08" db="EMBL/GenBank/DDBJ databases">
        <authorList>
            <person name="Ngugi D.K."/>
            <person name="Miyake S."/>
            <person name="Stingl U."/>
        </authorList>
    </citation>
    <scope>NUCLEOTIDE SEQUENCE</scope>
    <source>
        <strain evidence="1">SCG-D08WGA-EpuloA1</strain>
    </source>
</reference>
<comment type="caution">
    <text evidence="1">The sequence shown here is derived from an EMBL/GenBank/DDBJ whole genome shotgun (WGS) entry which is preliminary data.</text>
</comment>
<gene>
    <name evidence="1" type="ORF">AN640_04050</name>
</gene>
<protein>
    <submittedName>
        <fullName evidence="1">Peptide ABC transporter permease</fullName>
    </submittedName>
</protein>
<dbReference type="Proteomes" id="UP000188637">
    <property type="component" value="Unassembled WGS sequence"/>
</dbReference>